<feature type="chain" id="PRO_5046876070" evidence="1">
    <location>
        <begin position="19"/>
        <end position="522"/>
    </location>
</feature>
<dbReference type="InterPro" id="IPR011990">
    <property type="entry name" value="TPR-like_helical_dom_sf"/>
</dbReference>
<dbReference type="RefSeq" id="WP_171597539.1">
    <property type="nucleotide sequence ID" value="NZ_RZNH01000062.1"/>
</dbReference>
<proteinExistence type="predicted"/>
<dbReference type="SUPFAM" id="SSF48452">
    <property type="entry name" value="TPR-like"/>
    <property type="match status" value="1"/>
</dbReference>
<feature type="signal peptide" evidence="1">
    <location>
        <begin position="1"/>
        <end position="18"/>
    </location>
</feature>
<dbReference type="EMBL" id="RZNH01000062">
    <property type="protein sequence ID" value="NOU62280.1"/>
    <property type="molecule type" value="Genomic_DNA"/>
</dbReference>
<evidence type="ECO:0000313" key="4">
    <source>
        <dbReference type="Proteomes" id="UP000732105"/>
    </source>
</evidence>
<organism evidence="3 4">
    <name type="scientific">Marinifilum caeruleilacunae</name>
    <dbReference type="NCBI Taxonomy" id="2499076"/>
    <lineage>
        <taxon>Bacteria</taxon>
        <taxon>Pseudomonadati</taxon>
        <taxon>Bacteroidota</taxon>
        <taxon>Bacteroidia</taxon>
        <taxon>Marinilabiliales</taxon>
        <taxon>Marinifilaceae</taxon>
    </lineage>
</organism>
<protein>
    <submittedName>
        <fullName evidence="3">RagB/SusD family nutrient uptake outer membrane protein</fullName>
    </submittedName>
</protein>
<dbReference type="PROSITE" id="PS51257">
    <property type="entry name" value="PROKAR_LIPOPROTEIN"/>
    <property type="match status" value="1"/>
</dbReference>
<dbReference type="Proteomes" id="UP000732105">
    <property type="component" value="Unassembled WGS sequence"/>
</dbReference>
<evidence type="ECO:0000259" key="2">
    <source>
        <dbReference type="Pfam" id="PF14322"/>
    </source>
</evidence>
<comment type="caution">
    <text evidence="3">The sequence shown here is derived from an EMBL/GenBank/DDBJ whole genome shotgun (WGS) entry which is preliminary data.</text>
</comment>
<evidence type="ECO:0000256" key="1">
    <source>
        <dbReference type="SAM" id="SignalP"/>
    </source>
</evidence>
<evidence type="ECO:0000313" key="3">
    <source>
        <dbReference type="EMBL" id="NOU62280.1"/>
    </source>
</evidence>
<gene>
    <name evidence="3" type="ORF">ELS83_21000</name>
</gene>
<keyword evidence="4" id="KW-1185">Reference proteome</keyword>
<reference evidence="3 4" key="1">
    <citation type="submission" date="2018-12" db="EMBL/GenBank/DDBJ databases">
        <title>Marinifilum JC070 sp. nov., a marine bacterium isolated from Yongle Blue Hole in the South China Sea.</title>
        <authorList>
            <person name="Fu T."/>
        </authorList>
    </citation>
    <scope>NUCLEOTIDE SEQUENCE [LARGE SCALE GENOMIC DNA]</scope>
    <source>
        <strain evidence="3 4">JC070</strain>
    </source>
</reference>
<dbReference type="Pfam" id="PF14322">
    <property type="entry name" value="SusD-like_3"/>
    <property type="match status" value="1"/>
</dbReference>
<sequence>MNKLKLIYVLIPALFLLACDDFLDETPDNRTELDSKIKIRKLLTSAYPSNTYTLLAELSSDNIVDLGEDNPYTVRMIEQVAYWQNDTESDIDGVKELWQSAYNAIAHANQALDAISKVTDEDVSAEKGEALITRAYNHFVLVNVFCKHYNQTSSSTDLGIPYIEAPETALSPVYQRGNVAEVYKKINADIEAALPLIKDDIYEVKPYHFNKKAAYAFAARFNLYYEKWSKAKEYANVVLGNNPASVLRDWVALGKIPRNSDAVSQAYIKNDANLLSITAYTSAGLLFGAGYYYGSRFNHTRFLSEKETLYAEMPWGNLNIWSYNYMAFSYKASNMDKTLVIKVPYLFEVTDPVSNIGYWRSVINPFTTDECLLVRAEAEIMLNEKAAAMDDLNTWTQAYFKQTSVSQVTTIADIAKFYDTANMPYSTNNAPNQKKKLNPKFSISAGEQESMIHYLLQCRRILTLHEGLRWFDIKRYGIEVPRYQDQGNGYLKVIDVLAVDDNRRAIQLPQDVISAGMEANPR</sequence>
<dbReference type="Gene3D" id="1.25.40.390">
    <property type="match status" value="1"/>
</dbReference>
<feature type="domain" description="SusD-like N-terminal" evidence="2">
    <location>
        <begin position="21"/>
        <end position="223"/>
    </location>
</feature>
<name>A0ABX1X1I7_9BACT</name>
<dbReference type="InterPro" id="IPR033985">
    <property type="entry name" value="SusD-like_N"/>
</dbReference>
<keyword evidence="1" id="KW-0732">Signal</keyword>
<accession>A0ABX1X1I7</accession>